<evidence type="ECO:0000256" key="4">
    <source>
        <dbReference type="ARBA" id="ARBA00008061"/>
    </source>
</evidence>
<feature type="domain" description="Alpha-amylase C-terminal" evidence="13">
    <location>
        <begin position="17"/>
        <end position="105"/>
    </location>
</feature>
<dbReference type="Pfam" id="PF02806">
    <property type="entry name" value="Alpha-amylase_C"/>
    <property type="match status" value="1"/>
</dbReference>
<name>A0A7K6GSG3_9PASS</name>
<evidence type="ECO:0000256" key="6">
    <source>
        <dbReference type="ARBA" id="ARBA00022723"/>
    </source>
</evidence>
<dbReference type="SUPFAM" id="SSF51011">
    <property type="entry name" value="Glycosyl hydrolase domain"/>
    <property type="match status" value="1"/>
</dbReference>
<dbReference type="FunFam" id="2.60.40.1180:FF:000020">
    <property type="entry name" value="Pancreatic alpha-amylase"/>
    <property type="match status" value="1"/>
</dbReference>
<gene>
    <name evidence="14" type="primary">Amyp</name>
    <name evidence="14" type="ORF">MALELE_R15413</name>
</gene>
<dbReference type="InterPro" id="IPR006048">
    <property type="entry name" value="A-amylase/branching_C"/>
</dbReference>
<evidence type="ECO:0000256" key="12">
    <source>
        <dbReference type="ARBA" id="ARBA00023295"/>
    </source>
</evidence>
<feature type="non-terminal residue" evidence="14">
    <location>
        <position position="1"/>
    </location>
</feature>
<keyword evidence="15" id="KW-1185">Reference proteome</keyword>
<dbReference type="EMBL" id="VZRP01012651">
    <property type="protein sequence ID" value="NWV66121.1"/>
    <property type="molecule type" value="Genomic_DNA"/>
</dbReference>
<comment type="cofactor">
    <cofactor evidence="2">
        <name>Ca(2+)</name>
        <dbReference type="ChEBI" id="CHEBI:29108"/>
    </cofactor>
</comment>
<dbReference type="AlphaFoldDB" id="A0A7K6GSG3"/>
<keyword evidence="10" id="KW-0868">Chloride</keyword>
<evidence type="ECO:0000313" key="15">
    <source>
        <dbReference type="Proteomes" id="UP000564407"/>
    </source>
</evidence>
<sequence>FRNMVKFRNVVDGEPFSNWWDNGSNQVAFGRGNKGFIIFNNDDWNMSVYVQTGLPAGTYCDVISGQKEGDKCTGKQVYVSGDGKANFQINTDDEDPFIAIHVEAKL</sequence>
<evidence type="ECO:0000256" key="7">
    <source>
        <dbReference type="ARBA" id="ARBA00022801"/>
    </source>
</evidence>
<keyword evidence="11" id="KW-0119">Carbohydrate metabolism</keyword>
<comment type="catalytic activity">
    <reaction evidence="1">
        <text>Endohydrolysis of (1-&gt;4)-alpha-D-glucosidic linkages in polysaccharides containing three or more (1-&gt;4)-alpha-linked D-glucose units.</text>
        <dbReference type="EC" id="3.2.1.1"/>
    </reaction>
</comment>
<dbReference type="InterPro" id="IPR013780">
    <property type="entry name" value="Glyco_hydro_b"/>
</dbReference>
<evidence type="ECO:0000256" key="1">
    <source>
        <dbReference type="ARBA" id="ARBA00000548"/>
    </source>
</evidence>
<dbReference type="EC" id="3.2.1.1" evidence="5"/>
<protein>
    <recommendedName>
        <fullName evidence="5">alpha-amylase</fullName>
        <ecNumber evidence="5">3.2.1.1</ecNumber>
    </recommendedName>
</protein>
<keyword evidence="8" id="KW-0106">Calcium</keyword>
<dbReference type="GO" id="GO:0004556">
    <property type="term" value="F:alpha-amylase activity"/>
    <property type="evidence" value="ECO:0007669"/>
    <property type="project" value="UniProtKB-EC"/>
</dbReference>
<evidence type="ECO:0000256" key="3">
    <source>
        <dbReference type="ARBA" id="ARBA00001923"/>
    </source>
</evidence>
<dbReference type="InterPro" id="IPR031319">
    <property type="entry name" value="A-amylase_C"/>
</dbReference>
<keyword evidence="12" id="KW-0326">Glycosidase</keyword>
<proteinExistence type="inferred from homology"/>
<comment type="similarity">
    <text evidence="4">Belongs to the glycosyl hydrolase 13 family.</text>
</comment>
<dbReference type="SMART" id="SM00632">
    <property type="entry name" value="Aamy_C"/>
    <property type="match status" value="1"/>
</dbReference>
<organism evidence="14 15">
    <name type="scientific">Malurus elegans</name>
    <name type="common">Red-winged fairywren</name>
    <dbReference type="NCBI Taxonomy" id="720584"/>
    <lineage>
        <taxon>Eukaryota</taxon>
        <taxon>Metazoa</taxon>
        <taxon>Chordata</taxon>
        <taxon>Craniata</taxon>
        <taxon>Vertebrata</taxon>
        <taxon>Euteleostomi</taxon>
        <taxon>Archelosauria</taxon>
        <taxon>Archosauria</taxon>
        <taxon>Dinosauria</taxon>
        <taxon>Saurischia</taxon>
        <taxon>Theropoda</taxon>
        <taxon>Coelurosauria</taxon>
        <taxon>Aves</taxon>
        <taxon>Neognathae</taxon>
        <taxon>Neoaves</taxon>
        <taxon>Telluraves</taxon>
        <taxon>Australaves</taxon>
        <taxon>Passeriformes</taxon>
        <taxon>Meliphagoidea</taxon>
        <taxon>Maluridae</taxon>
        <taxon>Malurus</taxon>
    </lineage>
</organism>
<reference evidence="14 15" key="1">
    <citation type="submission" date="2019-09" db="EMBL/GenBank/DDBJ databases">
        <title>Bird 10,000 Genomes (B10K) Project - Family phase.</title>
        <authorList>
            <person name="Zhang G."/>
        </authorList>
    </citation>
    <scope>NUCLEOTIDE SEQUENCE [LARGE SCALE GENOMIC DNA]</scope>
    <source>
        <strain evidence="14">B10K-DU-029-44</strain>
        <tissue evidence="14">Heart</tissue>
    </source>
</reference>
<keyword evidence="7" id="KW-0378">Hydrolase</keyword>
<evidence type="ECO:0000256" key="11">
    <source>
        <dbReference type="ARBA" id="ARBA00023277"/>
    </source>
</evidence>
<keyword evidence="6" id="KW-0479">Metal-binding</keyword>
<evidence type="ECO:0000313" key="14">
    <source>
        <dbReference type="EMBL" id="NWV66121.1"/>
    </source>
</evidence>
<dbReference type="GO" id="GO:0005975">
    <property type="term" value="P:carbohydrate metabolic process"/>
    <property type="evidence" value="ECO:0007669"/>
    <property type="project" value="InterPro"/>
</dbReference>
<dbReference type="GO" id="GO:0046872">
    <property type="term" value="F:metal ion binding"/>
    <property type="evidence" value="ECO:0007669"/>
    <property type="project" value="UniProtKB-KW"/>
</dbReference>
<feature type="non-terminal residue" evidence="14">
    <location>
        <position position="106"/>
    </location>
</feature>
<keyword evidence="9" id="KW-1015">Disulfide bond</keyword>
<evidence type="ECO:0000259" key="13">
    <source>
        <dbReference type="SMART" id="SM00632"/>
    </source>
</evidence>
<dbReference type="Proteomes" id="UP000564407">
    <property type="component" value="Unassembled WGS sequence"/>
</dbReference>
<comment type="cofactor">
    <cofactor evidence="3">
        <name>chloride</name>
        <dbReference type="ChEBI" id="CHEBI:17996"/>
    </cofactor>
</comment>
<evidence type="ECO:0000256" key="10">
    <source>
        <dbReference type="ARBA" id="ARBA00023214"/>
    </source>
</evidence>
<comment type="caution">
    <text evidence="14">The sequence shown here is derived from an EMBL/GenBank/DDBJ whole genome shotgun (WGS) entry which is preliminary data.</text>
</comment>
<evidence type="ECO:0000256" key="8">
    <source>
        <dbReference type="ARBA" id="ARBA00022837"/>
    </source>
</evidence>
<accession>A0A7K6GSG3</accession>
<evidence type="ECO:0000256" key="9">
    <source>
        <dbReference type="ARBA" id="ARBA00023157"/>
    </source>
</evidence>
<dbReference type="Gene3D" id="2.60.40.1180">
    <property type="entry name" value="Golgi alpha-mannosidase II"/>
    <property type="match status" value="1"/>
</dbReference>
<evidence type="ECO:0000256" key="5">
    <source>
        <dbReference type="ARBA" id="ARBA00012595"/>
    </source>
</evidence>
<evidence type="ECO:0000256" key="2">
    <source>
        <dbReference type="ARBA" id="ARBA00001913"/>
    </source>
</evidence>